<dbReference type="EMBL" id="PUHY01000005">
    <property type="protein sequence ID" value="PQO37202.1"/>
    <property type="molecule type" value="Genomic_DNA"/>
</dbReference>
<dbReference type="AlphaFoldDB" id="A0A2S8FYE7"/>
<keyword evidence="1" id="KW-0472">Membrane</keyword>
<reference evidence="2 3" key="1">
    <citation type="submission" date="2018-02" db="EMBL/GenBank/DDBJ databases">
        <title>Comparative genomes isolates from brazilian mangrove.</title>
        <authorList>
            <person name="Araujo J.E."/>
            <person name="Taketani R.G."/>
            <person name="Silva M.C.P."/>
            <person name="Loureco M.V."/>
            <person name="Andreote F.D."/>
        </authorList>
    </citation>
    <scope>NUCLEOTIDE SEQUENCE [LARGE SCALE GENOMIC DNA]</scope>
    <source>
        <strain evidence="2 3">Hex-1 MGV</strain>
    </source>
</reference>
<keyword evidence="1" id="KW-1133">Transmembrane helix</keyword>
<keyword evidence="1" id="KW-0812">Transmembrane</keyword>
<proteinExistence type="predicted"/>
<feature type="transmembrane region" description="Helical" evidence="1">
    <location>
        <begin position="157"/>
        <end position="178"/>
    </location>
</feature>
<gene>
    <name evidence="2" type="ORF">C5Y83_04440</name>
</gene>
<evidence type="ECO:0000313" key="3">
    <source>
        <dbReference type="Proteomes" id="UP000238322"/>
    </source>
</evidence>
<feature type="transmembrane region" description="Helical" evidence="1">
    <location>
        <begin position="20"/>
        <end position="44"/>
    </location>
</feature>
<feature type="transmembrane region" description="Helical" evidence="1">
    <location>
        <begin position="98"/>
        <end position="116"/>
    </location>
</feature>
<name>A0A2S8FYE7_9BACT</name>
<organism evidence="2 3">
    <name type="scientific">Blastopirellula marina</name>
    <dbReference type="NCBI Taxonomy" id="124"/>
    <lineage>
        <taxon>Bacteria</taxon>
        <taxon>Pseudomonadati</taxon>
        <taxon>Planctomycetota</taxon>
        <taxon>Planctomycetia</taxon>
        <taxon>Pirellulales</taxon>
        <taxon>Pirellulaceae</taxon>
        <taxon>Blastopirellula</taxon>
    </lineage>
</organism>
<feature type="transmembrane region" description="Helical" evidence="1">
    <location>
        <begin position="185"/>
        <end position="204"/>
    </location>
</feature>
<accession>A0A2S8FYE7</accession>
<evidence type="ECO:0000313" key="2">
    <source>
        <dbReference type="EMBL" id="PQO37202.1"/>
    </source>
</evidence>
<comment type="caution">
    <text evidence="2">The sequence shown here is derived from an EMBL/GenBank/DDBJ whole genome shotgun (WGS) entry which is preliminary data.</text>
</comment>
<dbReference type="Proteomes" id="UP000238322">
    <property type="component" value="Unassembled WGS sequence"/>
</dbReference>
<dbReference type="OrthoDB" id="10001365at2"/>
<sequence length="216" mass="24352">MQVRNLTEQGITGPRRLTGILGLVLCVQVVLAVAILAQQLTWFLGGPRIEVASDSGVGWVVRSLAWDPFFAALAIVSAVVLALFVGSLQTKTMRLWQSGVMVILLWMYWGLLIWFLEESTWTSWLTGKGSPVFDAYDHMWSPNDLLIQFRVDPVTQALLWLGGVQIASTCLAILAIFFQDKNYPIRIWHFLLIMLLIGVGIQLWRVTSWQYAISWG</sequence>
<protein>
    <submittedName>
        <fullName evidence="2">Uncharacterized protein</fullName>
    </submittedName>
</protein>
<evidence type="ECO:0000256" key="1">
    <source>
        <dbReference type="SAM" id="Phobius"/>
    </source>
</evidence>
<dbReference type="RefSeq" id="WP_105328452.1">
    <property type="nucleotide sequence ID" value="NZ_PUHY01000005.1"/>
</dbReference>
<feature type="transmembrane region" description="Helical" evidence="1">
    <location>
        <begin position="64"/>
        <end position="86"/>
    </location>
</feature>